<reference evidence="2 3" key="1">
    <citation type="submission" date="2018-11" db="EMBL/GenBank/DDBJ databases">
        <authorList>
            <person name="Li F."/>
        </authorList>
    </citation>
    <scope>NUCLEOTIDE SEQUENCE [LARGE SCALE GENOMIC DNA]</scope>
    <source>
        <strain evidence="2 3">Gsoil 097</strain>
    </source>
</reference>
<accession>A0A3N0CNQ3</accession>
<keyword evidence="3" id="KW-1185">Reference proteome</keyword>
<evidence type="ECO:0000313" key="2">
    <source>
        <dbReference type="EMBL" id="RNL65102.1"/>
    </source>
</evidence>
<protein>
    <submittedName>
        <fullName evidence="2">Uncharacterized protein</fullName>
    </submittedName>
</protein>
<name>A0A3N0CNQ3_9ACTN</name>
<evidence type="ECO:0000256" key="1">
    <source>
        <dbReference type="SAM" id="MobiDB-lite"/>
    </source>
</evidence>
<organism evidence="2 3">
    <name type="scientific">Nocardioides marmoriginsengisoli</name>
    <dbReference type="NCBI Taxonomy" id="661483"/>
    <lineage>
        <taxon>Bacteria</taxon>
        <taxon>Bacillati</taxon>
        <taxon>Actinomycetota</taxon>
        <taxon>Actinomycetes</taxon>
        <taxon>Propionibacteriales</taxon>
        <taxon>Nocardioidaceae</taxon>
        <taxon>Nocardioides</taxon>
    </lineage>
</organism>
<gene>
    <name evidence="2" type="ORF">EFK50_03780</name>
</gene>
<comment type="caution">
    <text evidence="2">The sequence shown here is derived from an EMBL/GenBank/DDBJ whole genome shotgun (WGS) entry which is preliminary data.</text>
</comment>
<proteinExistence type="predicted"/>
<dbReference type="Proteomes" id="UP000267128">
    <property type="component" value="Unassembled WGS sequence"/>
</dbReference>
<sequence>MLNLTSASYRLRAENRHCTYPDSDTCGSAPVVISEHGYFTTDPASLDSEQLVEKPPAPGDFDIDMRMGFRQLADGSSYFQSDLTDGTSSCWASDAAPMVEMFSARFRASLEVLRTSAVLSDRPAKSTRSTIRGRTVALAALRVLGVEEYRDEQDLVTEETRKELSARTVPLTLYLNADGSPGGFELSGRDVAASLAPERGIDASTAYVVRAQNADATFTIGDLNRTFSVKRPAEETLLPEDPVDADHCPGSR</sequence>
<dbReference type="AlphaFoldDB" id="A0A3N0CNQ3"/>
<evidence type="ECO:0000313" key="3">
    <source>
        <dbReference type="Proteomes" id="UP000267128"/>
    </source>
</evidence>
<dbReference type="EMBL" id="RJSE01000003">
    <property type="protein sequence ID" value="RNL65102.1"/>
    <property type="molecule type" value="Genomic_DNA"/>
</dbReference>
<feature type="region of interest" description="Disordered" evidence="1">
    <location>
        <begin position="233"/>
        <end position="252"/>
    </location>
</feature>